<dbReference type="OrthoDB" id="9799835at2"/>
<name>A0A0A8K674_9HYPH</name>
<evidence type="ECO:0000256" key="2">
    <source>
        <dbReference type="ARBA" id="ARBA00010529"/>
    </source>
</evidence>
<dbReference type="InterPro" id="IPR020816">
    <property type="entry name" value="Histone-like_DNA-bd_CS"/>
</dbReference>
<dbReference type="PROSITE" id="PS00045">
    <property type="entry name" value="HISTONE_LIKE"/>
    <property type="match status" value="1"/>
</dbReference>
<dbReference type="PRINTS" id="PR01727">
    <property type="entry name" value="DNABINDINGHU"/>
</dbReference>
<protein>
    <submittedName>
        <fullName evidence="6">DNA-binding protein HU-beta</fullName>
    </submittedName>
</protein>
<dbReference type="GO" id="GO:1990103">
    <property type="term" value="C:DnaA-HU complex"/>
    <property type="evidence" value="ECO:0007669"/>
    <property type="project" value="UniProtKB-ARBA"/>
</dbReference>
<dbReference type="InterPro" id="IPR010992">
    <property type="entry name" value="IHF-like_DNA-bd_dom_sf"/>
</dbReference>
<proteinExistence type="inferred from homology"/>
<organism evidence="6 7">
    <name type="scientific">Methyloceanibacter caenitepidi</name>
    <dbReference type="NCBI Taxonomy" id="1384459"/>
    <lineage>
        <taxon>Bacteria</taxon>
        <taxon>Pseudomonadati</taxon>
        <taxon>Pseudomonadota</taxon>
        <taxon>Alphaproteobacteria</taxon>
        <taxon>Hyphomicrobiales</taxon>
        <taxon>Hyphomicrobiaceae</taxon>
        <taxon>Methyloceanibacter</taxon>
    </lineage>
</organism>
<sequence length="91" mass="9611">MNKAELVAQVAKESDLSKDAAEKAVDATFKNIEKALSGGDTVRIVGFGNFQVAQRKASVGRNPRTGAEVQIPASRVPKFRAGKALKEAVNG</sequence>
<comment type="similarity">
    <text evidence="2 5">Belongs to the bacterial histone-like protein family.</text>
</comment>
<keyword evidence="3" id="KW-0226">DNA condensation</keyword>
<dbReference type="GO" id="GO:0006270">
    <property type="term" value="P:DNA replication initiation"/>
    <property type="evidence" value="ECO:0007669"/>
    <property type="project" value="UniProtKB-ARBA"/>
</dbReference>
<dbReference type="GO" id="GO:0003677">
    <property type="term" value="F:DNA binding"/>
    <property type="evidence" value="ECO:0007669"/>
    <property type="project" value="UniProtKB-KW"/>
</dbReference>
<dbReference type="PANTHER" id="PTHR33175">
    <property type="entry name" value="DNA-BINDING PROTEIN HU"/>
    <property type="match status" value="1"/>
</dbReference>
<dbReference type="SMART" id="SM00411">
    <property type="entry name" value="BHL"/>
    <property type="match status" value="1"/>
</dbReference>
<dbReference type="SUPFAM" id="SSF47729">
    <property type="entry name" value="IHF-like DNA-binding proteins"/>
    <property type="match status" value="1"/>
</dbReference>
<evidence type="ECO:0000313" key="6">
    <source>
        <dbReference type="EMBL" id="BAQ17509.1"/>
    </source>
</evidence>
<comment type="function">
    <text evidence="1">Histone-like DNA-binding protein which is capable of wrapping DNA to stabilize it, and thus to prevent its denaturation under extreme environmental conditions.</text>
</comment>
<dbReference type="EMBL" id="AP014648">
    <property type="protein sequence ID" value="BAQ17509.1"/>
    <property type="molecule type" value="Genomic_DNA"/>
</dbReference>
<dbReference type="HOGENOM" id="CLU_105066_3_1_5"/>
<dbReference type="CDD" id="cd13831">
    <property type="entry name" value="HU"/>
    <property type="match status" value="1"/>
</dbReference>
<evidence type="ECO:0000313" key="7">
    <source>
        <dbReference type="Proteomes" id="UP000031643"/>
    </source>
</evidence>
<dbReference type="STRING" id="1384459.GL4_2064"/>
<reference evidence="6 7" key="1">
    <citation type="submission" date="2014-09" db="EMBL/GenBank/DDBJ databases">
        <title>Genome sequencing of Methyloceanibacter caenitepidi Gela4.</title>
        <authorList>
            <person name="Takeuchi M."/>
            <person name="Susumu S."/>
            <person name="Kamagata Y."/>
            <person name="Oshima K."/>
            <person name="Hattori M."/>
            <person name="Iwasaki W."/>
        </authorList>
    </citation>
    <scope>NUCLEOTIDE SEQUENCE [LARGE SCALE GENOMIC DNA]</scope>
    <source>
        <strain evidence="6 7">Gela4</strain>
    </source>
</reference>
<accession>A0A0A8K674</accession>
<dbReference type="GO" id="GO:1990178">
    <property type="term" value="C:HU-DNA complex"/>
    <property type="evidence" value="ECO:0007669"/>
    <property type="project" value="UniProtKB-ARBA"/>
</dbReference>
<dbReference type="GO" id="GO:0006351">
    <property type="term" value="P:DNA-templated transcription"/>
    <property type="evidence" value="ECO:0007669"/>
    <property type="project" value="UniProtKB-ARBA"/>
</dbReference>
<dbReference type="FunFam" id="4.10.520.10:FF:000001">
    <property type="entry name" value="DNA-binding protein HU"/>
    <property type="match status" value="1"/>
</dbReference>
<keyword evidence="4 6" id="KW-0238">DNA-binding</keyword>
<evidence type="ECO:0000256" key="1">
    <source>
        <dbReference type="ARBA" id="ARBA00003819"/>
    </source>
</evidence>
<dbReference type="Proteomes" id="UP000031643">
    <property type="component" value="Chromosome"/>
</dbReference>
<evidence type="ECO:0000256" key="4">
    <source>
        <dbReference type="ARBA" id="ARBA00023125"/>
    </source>
</evidence>
<dbReference type="GO" id="GO:0005829">
    <property type="term" value="C:cytosol"/>
    <property type="evidence" value="ECO:0007669"/>
    <property type="project" value="TreeGrafter"/>
</dbReference>
<dbReference type="RefSeq" id="WP_045367083.1">
    <property type="nucleotide sequence ID" value="NZ_AP014648.1"/>
</dbReference>
<dbReference type="InterPro" id="IPR000119">
    <property type="entry name" value="Hist_DNA-bd"/>
</dbReference>
<dbReference type="KEGG" id="mcg:GL4_2064"/>
<dbReference type="AlphaFoldDB" id="A0A0A8K674"/>
<dbReference type="Gene3D" id="4.10.520.10">
    <property type="entry name" value="IHF-like DNA-binding proteins"/>
    <property type="match status" value="1"/>
</dbReference>
<evidence type="ECO:0000256" key="3">
    <source>
        <dbReference type="ARBA" id="ARBA00023067"/>
    </source>
</evidence>
<dbReference type="GO" id="GO:0042802">
    <property type="term" value="F:identical protein binding"/>
    <property type="evidence" value="ECO:0007669"/>
    <property type="project" value="UniProtKB-ARBA"/>
</dbReference>
<evidence type="ECO:0000256" key="5">
    <source>
        <dbReference type="RuleBase" id="RU003939"/>
    </source>
</evidence>
<dbReference type="PANTHER" id="PTHR33175:SF3">
    <property type="entry name" value="DNA-BINDING PROTEIN HU-BETA"/>
    <property type="match status" value="1"/>
</dbReference>
<dbReference type="GO" id="GO:0030261">
    <property type="term" value="P:chromosome condensation"/>
    <property type="evidence" value="ECO:0007669"/>
    <property type="project" value="UniProtKB-KW"/>
</dbReference>
<dbReference type="GO" id="GO:0030527">
    <property type="term" value="F:structural constituent of chromatin"/>
    <property type="evidence" value="ECO:0007669"/>
    <property type="project" value="InterPro"/>
</dbReference>
<keyword evidence="7" id="KW-1185">Reference proteome</keyword>
<gene>
    <name evidence="6" type="ORF">GL4_2064</name>
</gene>
<dbReference type="Pfam" id="PF00216">
    <property type="entry name" value="Bac_DNA_binding"/>
    <property type="match status" value="1"/>
</dbReference>